<dbReference type="OrthoDB" id="9855617at2"/>
<evidence type="ECO:0000313" key="1">
    <source>
        <dbReference type="EMBL" id="SFC77016.1"/>
    </source>
</evidence>
<evidence type="ECO:0000313" key="2">
    <source>
        <dbReference type="Proteomes" id="UP000198598"/>
    </source>
</evidence>
<gene>
    <name evidence="1" type="ORF">SAMN05216167_102361</name>
</gene>
<proteinExistence type="predicted"/>
<dbReference type="RefSeq" id="WP_093824299.1">
    <property type="nucleotide sequence ID" value="NZ_FOLQ01000002.1"/>
</dbReference>
<dbReference type="AlphaFoldDB" id="A0A1I1LVS7"/>
<sequence>MNVKQVYQLKQGTKVLHQHYGLCTVDGVIRSYGPLLLPDTIAGRNLLSGASRTPLGTPVVEPLFHLLTRVSLPTSILSSDNPNPLTGTMPRF</sequence>
<keyword evidence="2" id="KW-1185">Reference proteome</keyword>
<name>A0A1I1LVS7_9BACT</name>
<reference evidence="1 2" key="1">
    <citation type="submission" date="2016-10" db="EMBL/GenBank/DDBJ databases">
        <authorList>
            <person name="de Groot N.N."/>
        </authorList>
    </citation>
    <scope>NUCLEOTIDE SEQUENCE [LARGE SCALE GENOMIC DNA]</scope>
    <source>
        <strain evidence="1 2">DSM 26130</strain>
    </source>
</reference>
<dbReference type="EMBL" id="FOLQ01000002">
    <property type="protein sequence ID" value="SFC77016.1"/>
    <property type="molecule type" value="Genomic_DNA"/>
</dbReference>
<organism evidence="1 2">
    <name type="scientific">Spirosoma endophyticum</name>
    <dbReference type="NCBI Taxonomy" id="662367"/>
    <lineage>
        <taxon>Bacteria</taxon>
        <taxon>Pseudomonadati</taxon>
        <taxon>Bacteroidota</taxon>
        <taxon>Cytophagia</taxon>
        <taxon>Cytophagales</taxon>
        <taxon>Cytophagaceae</taxon>
        <taxon>Spirosoma</taxon>
    </lineage>
</organism>
<protein>
    <submittedName>
        <fullName evidence="1">Uncharacterized protein</fullName>
    </submittedName>
</protein>
<accession>A0A1I1LVS7</accession>
<dbReference type="Proteomes" id="UP000198598">
    <property type="component" value="Unassembled WGS sequence"/>
</dbReference>